<evidence type="ECO:0000259" key="5">
    <source>
        <dbReference type="Pfam" id="PF14691"/>
    </source>
</evidence>
<evidence type="ECO:0000256" key="2">
    <source>
        <dbReference type="ARBA" id="ARBA00023004"/>
    </source>
</evidence>
<comment type="caution">
    <text evidence="6">The sequence shown here is derived from an EMBL/GenBank/DDBJ whole genome shotgun (WGS) entry which is preliminary data.</text>
</comment>
<dbReference type="InterPro" id="IPR009051">
    <property type="entry name" value="Helical_ferredxn"/>
</dbReference>
<dbReference type="Proteomes" id="UP001314903">
    <property type="component" value="Unassembled WGS sequence"/>
</dbReference>
<dbReference type="Pfam" id="PF14691">
    <property type="entry name" value="Fer4_20"/>
    <property type="match status" value="1"/>
</dbReference>
<dbReference type="Pfam" id="PF07992">
    <property type="entry name" value="Pyr_redox_2"/>
    <property type="match status" value="1"/>
</dbReference>
<evidence type="ECO:0000256" key="3">
    <source>
        <dbReference type="ARBA" id="ARBA00023014"/>
    </source>
</evidence>
<keyword evidence="1" id="KW-0479">Metal-binding</keyword>
<dbReference type="SUPFAM" id="SSF46548">
    <property type="entry name" value="alpha-helical ferredoxin"/>
    <property type="match status" value="2"/>
</dbReference>
<dbReference type="PRINTS" id="PR00419">
    <property type="entry name" value="ADXRDTASE"/>
</dbReference>
<protein>
    <submittedName>
        <fullName evidence="6">NADPH-dependent glutamate synthase beta subunit-like oxidoreductase</fullName>
    </submittedName>
</protein>
<gene>
    <name evidence="6" type="ORF">J2Z35_002213</name>
</gene>
<evidence type="ECO:0000313" key="7">
    <source>
        <dbReference type="Proteomes" id="UP001314903"/>
    </source>
</evidence>
<dbReference type="Gene3D" id="3.50.50.60">
    <property type="entry name" value="FAD/NAD(P)-binding domain"/>
    <property type="match status" value="2"/>
</dbReference>
<accession>A0ABS4KKU8</accession>
<dbReference type="PANTHER" id="PTHR42783">
    <property type="entry name" value="GLUTAMATE SYNTHASE [NADPH] SMALL CHAIN"/>
    <property type="match status" value="1"/>
</dbReference>
<keyword evidence="7" id="KW-1185">Reference proteome</keyword>
<dbReference type="EMBL" id="JAGGLI010000028">
    <property type="protein sequence ID" value="MBP2028412.1"/>
    <property type="molecule type" value="Genomic_DNA"/>
</dbReference>
<dbReference type="SUPFAM" id="SSF51971">
    <property type="entry name" value="Nucleotide-binding domain"/>
    <property type="match status" value="1"/>
</dbReference>
<keyword evidence="2" id="KW-0408">Iron</keyword>
<name>A0ABS4KKU8_9FIRM</name>
<dbReference type="InterPro" id="IPR017900">
    <property type="entry name" value="4Fe4S_Fe_S_CS"/>
</dbReference>
<dbReference type="InterPro" id="IPR036188">
    <property type="entry name" value="FAD/NAD-bd_sf"/>
</dbReference>
<organism evidence="6 7">
    <name type="scientific">Acetoanaerobium pronyense</name>
    <dbReference type="NCBI Taxonomy" id="1482736"/>
    <lineage>
        <taxon>Bacteria</taxon>
        <taxon>Bacillati</taxon>
        <taxon>Bacillota</taxon>
        <taxon>Clostridia</taxon>
        <taxon>Peptostreptococcales</taxon>
        <taxon>Filifactoraceae</taxon>
        <taxon>Acetoanaerobium</taxon>
    </lineage>
</organism>
<proteinExistence type="predicted"/>
<dbReference type="RefSeq" id="WP_245330869.1">
    <property type="nucleotide sequence ID" value="NZ_JAGGLI010000028.1"/>
</dbReference>
<keyword evidence="3" id="KW-0411">Iron-sulfur</keyword>
<dbReference type="InterPro" id="IPR023753">
    <property type="entry name" value="FAD/NAD-binding_dom"/>
</dbReference>
<evidence type="ECO:0000313" key="6">
    <source>
        <dbReference type="EMBL" id="MBP2028412.1"/>
    </source>
</evidence>
<reference evidence="6 7" key="1">
    <citation type="submission" date="2021-03" db="EMBL/GenBank/DDBJ databases">
        <title>Genomic Encyclopedia of Type Strains, Phase IV (KMG-IV): sequencing the most valuable type-strain genomes for metagenomic binning, comparative biology and taxonomic classification.</title>
        <authorList>
            <person name="Goeker M."/>
        </authorList>
    </citation>
    <scope>NUCLEOTIDE SEQUENCE [LARGE SCALE GENOMIC DNA]</scope>
    <source>
        <strain evidence="6 7">DSM 27512</strain>
    </source>
</reference>
<dbReference type="PROSITE" id="PS00198">
    <property type="entry name" value="4FE4S_FER_1"/>
    <property type="match status" value="1"/>
</dbReference>
<sequence>MKINYPSNVLAKMQEIADGCMGQDAPYCQSACPMHTDIRGYVNLIGEGKEEEALGLIREKLFLPATLGRICAHPCEDSCKRGTEYNQPMAIASLKRYVADKHDKEEKWDLNTKPSTGKKVAIIGAGPAGGQAAIDLRKEGHEVTVFEKLNVVGGMMRVGIPEYRLPRNIIDFEYTYLTKLGVNVKLGVEIGKDITMAQLEKDFDAIVLAHGAHKGVRIPFKGTDADGVYDAVEFLKEVSLTRNFKGLKKKVAVLGGGNVAIDVARSAARVGAQEVHLVCLEEMGKMPAHDWEVEEAIEEGVKVHAGYGSEQIISKDGKVSGYEIKKCTSIFDKDGNFNPQYDENSKKVLDVDTFVFAVGQAVESHFVDGLETTRGGRFVACTDTLQTSKPNVFVCGDAVVNGSVIVIEAMASARQASTSVNRFLKGQDLKEGRNFAEERGYETKLETEIKEGTEDLPRIKTKQLDPKERIKSFVEVDLGLTPEDAKKEASRCLSCECKLCMKECVMLNEFCECPKEIFEKVIATGEIDPIIPYSCNMCNQCTLECPKDFKISSSFMDMRLEMIKANKGKSPMKGHKAIEMHQLLGFSKIFNIVRRAKK</sequence>
<feature type="domain" description="Dihydroprymidine dehydrogenase" evidence="5">
    <location>
        <begin position="13"/>
        <end position="105"/>
    </location>
</feature>
<dbReference type="PANTHER" id="PTHR42783:SF3">
    <property type="entry name" value="GLUTAMATE SYNTHASE [NADPH] SMALL CHAIN-RELATED"/>
    <property type="match status" value="1"/>
</dbReference>
<dbReference type="Gene3D" id="1.10.1060.10">
    <property type="entry name" value="Alpha-helical ferredoxin"/>
    <property type="match status" value="2"/>
</dbReference>
<feature type="domain" description="FAD/NAD(P)-binding" evidence="4">
    <location>
        <begin position="118"/>
        <end position="409"/>
    </location>
</feature>
<dbReference type="InterPro" id="IPR028261">
    <property type="entry name" value="DPD_II"/>
</dbReference>
<evidence type="ECO:0000256" key="1">
    <source>
        <dbReference type="ARBA" id="ARBA00022723"/>
    </source>
</evidence>
<evidence type="ECO:0000259" key="4">
    <source>
        <dbReference type="Pfam" id="PF07992"/>
    </source>
</evidence>